<feature type="domain" description="Sushi" evidence="7">
    <location>
        <begin position="416"/>
        <end position="473"/>
    </location>
</feature>
<keyword evidence="4 5" id="KW-1015">Disulfide bond</keyword>
<dbReference type="InterPro" id="IPR000436">
    <property type="entry name" value="Sushi_SCR_CCP_dom"/>
</dbReference>
<feature type="domain" description="Sushi" evidence="7">
    <location>
        <begin position="240"/>
        <end position="298"/>
    </location>
</feature>
<feature type="disulfide bond" evidence="5">
    <location>
        <begin position="91"/>
        <end position="118"/>
    </location>
</feature>
<feature type="domain" description="Sushi" evidence="7">
    <location>
        <begin position="181"/>
        <end position="239"/>
    </location>
</feature>
<feature type="domain" description="Sushi" evidence="7">
    <location>
        <begin position="357"/>
        <end position="415"/>
    </location>
</feature>
<keyword evidence="6" id="KW-0472">Membrane</keyword>
<keyword evidence="2" id="KW-0732">Signal</keyword>
<feature type="domain" description="Sushi" evidence="7">
    <location>
        <begin position="474"/>
        <end position="532"/>
    </location>
</feature>
<feature type="non-terminal residue" evidence="8">
    <location>
        <position position="567"/>
    </location>
</feature>
<feature type="domain" description="Sushi" evidence="7">
    <location>
        <begin position="299"/>
        <end position="356"/>
    </location>
</feature>
<dbReference type="AlphaFoldDB" id="A0A8J4TQ48"/>
<proteinExistence type="predicted"/>
<evidence type="ECO:0000313" key="9">
    <source>
        <dbReference type="Proteomes" id="UP000727407"/>
    </source>
</evidence>
<dbReference type="SMART" id="SM00032">
    <property type="entry name" value="CCP"/>
    <property type="match status" value="9"/>
</dbReference>
<feature type="disulfide bond" evidence="5">
    <location>
        <begin position="32"/>
        <end position="59"/>
    </location>
</feature>
<comment type="caution">
    <text evidence="5">Lacks conserved residue(s) required for the propagation of feature annotation.</text>
</comment>
<keyword evidence="8" id="KW-0675">Receptor</keyword>
<dbReference type="InterPro" id="IPR051277">
    <property type="entry name" value="SEZ6_CSMD_C4BPB_Regulators"/>
</dbReference>
<evidence type="ECO:0000256" key="3">
    <source>
        <dbReference type="ARBA" id="ARBA00022737"/>
    </source>
</evidence>
<keyword evidence="6" id="KW-1133">Transmembrane helix</keyword>
<organism evidence="8 9">
    <name type="scientific">Clarias magur</name>
    <name type="common">Asian catfish</name>
    <name type="synonym">Macropteronotus magur</name>
    <dbReference type="NCBI Taxonomy" id="1594786"/>
    <lineage>
        <taxon>Eukaryota</taxon>
        <taxon>Metazoa</taxon>
        <taxon>Chordata</taxon>
        <taxon>Craniata</taxon>
        <taxon>Vertebrata</taxon>
        <taxon>Euteleostomi</taxon>
        <taxon>Actinopterygii</taxon>
        <taxon>Neopterygii</taxon>
        <taxon>Teleostei</taxon>
        <taxon>Ostariophysi</taxon>
        <taxon>Siluriformes</taxon>
        <taxon>Clariidae</taxon>
        <taxon>Clarias</taxon>
    </lineage>
</organism>
<dbReference type="OrthoDB" id="6480633at2759"/>
<evidence type="ECO:0000256" key="5">
    <source>
        <dbReference type="PROSITE-ProRule" id="PRU00302"/>
    </source>
</evidence>
<evidence type="ECO:0000256" key="1">
    <source>
        <dbReference type="ARBA" id="ARBA00022659"/>
    </source>
</evidence>
<evidence type="ECO:0000256" key="6">
    <source>
        <dbReference type="SAM" id="Phobius"/>
    </source>
</evidence>
<keyword evidence="3" id="KW-0677">Repeat</keyword>
<feature type="domain" description="Sushi" evidence="7">
    <location>
        <begin position="1"/>
        <end position="61"/>
    </location>
</feature>
<evidence type="ECO:0000259" key="7">
    <source>
        <dbReference type="PROSITE" id="PS50923"/>
    </source>
</evidence>
<feature type="domain" description="Sushi" evidence="7">
    <location>
        <begin position="62"/>
        <end position="120"/>
    </location>
</feature>
<keyword evidence="6" id="KW-0812">Transmembrane</keyword>
<dbReference type="Pfam" id="PF00084">
    <property type="entry name" value="Sushi"/>
    <property type="match status" value="9"/>
</dbReference>
<dbReference type="PANTHER" id="PTHR45656">
    <property type="entry name" value="PROTEIN CBR-CLEC-78"/>
    <property type="match status" value="1"/>
</dbReference>
<name>A0A8J4TQ48_CLAMG</name>
<dbReference type="EMBL" id="QNUK01000342">
    <property type="protein sequence ID" value="KAF5895069.1"/>
    <property type="molecule type" value="Genomic_DNA"/>
</dbReference>
<accession>A0A8J4TQ48</accession>
<keyword evidence="9" id="KW-1185">Reference proteome</keyword>
<evidence type="ECO:0000256" key="2">
    <source>
        <dbReference type="ARBA" id="ARBA00022729"/>
    </source>
</evidence>
<reference evidence="8" key="1">
    <citation type="submission" date="2020-07" db="EMBL/GenBank/DDBJ databases">
        <title>Clarias magur genome sequencing, assembly and annotation.</title>
        <authorList>
            <person name="Kushwaha B."/>
            <person name="Kumar R."/>
            <person name="Das P."/>
            <person name="Joshi C.G."/>
            <person name="Kumar D."/>
            <person name="Nagpure N.S."/>
            <person name="Pandey M."/>
            <person name="Agarwal S."/>
            <person name="Srivastava S."/>
            <person name="Singh M."/>
            <person name="Sahoo L."/>
            <person name="Jayasankar P."/>
            <person name="Meher P.K."/>
            <person name="Koringa P.G."/>
            <person name="Iquebal M.A."/>
            <person name="Das S.P."/>
            <person name="Bit A."/>
            <person name="Patnaik S."/>
            <person name="Patel N."/>
            <person name="Shah T.M."/>
            <person name="Hinsu A."/>
            <person name="Jena J.K."/>
        </authorList>
    </citation>
    <scope>NUCLEOTIDE SEQUENCE</scope>
    <source>
        <strain evidence="8">CIFAMagur01</strain>
        <tissue evidence="8">Testis</tissue>
    </source>
</reference>
<feature type="non-terminal residue" evidence="8">
    <location>
        <position position="1"/>
    </location>
</feature>
<dbReference type="PANTHER" id="PTHR45656:SF4">
    <property type="entry name" value="PROTEIN CBR-CLEC-78"/>
    <property type="match status" value="1"/>
</dbReference>
<feature type="disulfide bond" evidence="5">
    <location>
        <begin position="151"/>
        <end position="178"/>
    </location>
</feature>
<dbReference type="Proteomes" id="UP000727407">
    <property type="component" value="Unassembled WGS sequence"/>
</dbReference>
<evidence type="ECO:0000313" key="8">
    <source>
        <dbReference type="EMBL" id="KAF5895069.1"/>
    </source>
</evidence>
<dbReference type="SUPFAM" id="SSF57535">
    <property type="entry name" value="Complement control module/SCR domain"/>
    <property type="match status" value="9"/>
</dbReference>
<comment type="caution">
    <text evidence="8">The sequence shown here is derived from an EMBL/GenBank/DDBJ whole genome shotgun (WGS) entry which is preliminary data.</text>
</comment>
<dbReference type="Gene3D" id="2.10.70.10">
    <property type="entry name" value="Complement Module, domain 1"/>
    <property type="match status" value="9"/>
</dbReference>
<gene>
    <name evidence="8" type="ORF">DAT39_015207</name>
</gene>
<dbReference type="FunFam" id="2.10.70.10:FF:000014">
    <property type="entry name" value="Membrane cofactor protein"/>
    <property type="match status" value="3"/>
</dbReference>
<dbReference type="InterPro" id="IPR035976">
    <property type="entry name" value="Sushi/SCR/CCP_sf"/>
</dbReference>
<dbReference type="PROSITE" id="PS50923">
    <property type="entry name" value="SUSHI"/>
    <property type="match status" value="9"/>
</dbReference>
<feature type="transmembrane region" description="Helical" evidence="6">
    <location>
        <begin position="537"/>
        <end position="561"/>
    </location>
</feature>
<protein>
    <submittedName>
        <fullName evidence="8">Complement component receptor 1-like protein</fullName>
    </submittedName>
</protein>
<sequence>QCKRPLVGDNRILSDESNNQTFPDGSTVRFHCAAGYTTASGSRKITCNGTRWTDLELQCKKKSCGDPGDILHGMYDKPDGIVFGAIITAKCKDGYQLAGLVNTKKCGVKGWEGRNPVCEVVKCQPPPPINDGTSDQNEQFYVYGEAVTYSCKGGRDLIGHSVITCSSDGTFQPPPPQCLFVSCDSPEMSNAVRIEEKSPPYKYKEFVRYQCKKGYKMEGSDLLTCTEKGWDSPPPQCAVISCSKPPAINNGVYTPQKESYGYRESITYSCSQGFGLTGTGTILCGDSGTFETIPQCQEISCDSPSIKNAVINGSSPPYKYDDSIQISCNEGYKIKGYDYLTCGEHGWNPYLSQCIEMTCDATKPNNAVIVGGEAPTYRYKMIIEYQCNKGYRMEGSNSLTCQESGWNLPPPKCKILNCSKPPDVRNGKFPPRESYEYGQTVTYSCTEGFRLHGTSKILCTEHGTFEHPPQCLEAICDEPQINHGIVIEGKSKSYKYKSQVRVQCTDGYQMNGSDYLTCKEMGWNPPSPQCNINHQRWRIPLIVVPVLIILIVVGVALLWWIKSRKCK</sequence>
<feature type="domain" description="Sushi" evidence="7">
    <location>
        <begin position="121"/>
        <end position="180"/>
    </location>
</feature>
<dbReference type="CDD" id="cd00033">
    <property type="entry name" value="CCP"/>
    <property type="match status" value="9"/>
</dbReference>
<keyword evidence="1 5" id="KW-0768">Sushi</keyword>
<evidence type="ECO:0000256" key="4">
    <source>
        <dbReference type="ARBA" id="ARBA00023157"/>
    </source>
</evidence>